<reference evidence="5 6" key="1">
    <citation type="submission" date="2017-09" db="EMBL/GenBank/DDBJ databases">
        <authorList>
            <person name="Ehlers B."/>
            <person name="Leendertz F.H."/>
        </authorList>
    </citation>
    <scope>NUCLEOTIDE SEQUENCE [LARGE SCALE GENOMIC DNA]</scope>
    <source>
        <strain evidence="5 6">CGMCC 1.05381</strain>
    </source>
</reference>
<dbReference type="SUPFAM" id="SSF52540">
    <property type="entry name" value="P-loop containing nucleoside triphosphate hydrolases"/>
    <property type="match status" value="2"/>
</dbReference>
<feature type="domain" description="ABC transporter" evidence="4">
    <location>
        <begin position="344"/>
        <end position="541"/>
    </location>
</feature>
<dbReference type="PANTHER" id="PTHR19211">
    <property type="entry name" value="ATP-BINDING TRANSPORT PROTEIN-RELATED"/>
    <property type="match status" value="1"/>
</dbReference>
<dbReference type="EMBL" id="OCST01000001">
    <property type="protein sequence ID" value="SOE53541.1"/>
    <property type="molecule type" value="Genomic_DNA"/>
</dbReference>
<dbReference type="CDD" id="cd03221">
    <property type="entry name" value="ABCF_EF-3"/>
    <property type="match status" value="2"/>
</dbReference>
<evidence type="ECO:0000259" key="4">
    <source>
        <dbReference type="PROSITE" id="PS50893"/>
    </source>
</evidence>
<dbReference type="GO" id="GO:0016887">
    <property type="term" value="F:ATP hydrolysis activity"/>
    <property type="evidence" value="ECO:0007669"/>
    <property type="project" value="InterPro"/>
</dbReference>
<evidence type="ECO:0000256" key="1">
    <source>
        <dbReference type="ARBA" id="ARBA00022737"/>
    </source>
</evidence>
<evidence type="ECO:0000313" key="6">
    <source>
        <dbReference type="Proteomes" id="UP000219440"/>
    </source>
</evidence>
<keyword evidence="6" id="KW-1185">Reference proteome</keyword>
<organism evidence="5 6">
    <name type="scientific">Salinibacterium xinjiangense</name>
    <dbReference type="NCBI Taxonomy" id="386302"/>
    <lineage>
        <taxon>Bacteria</taxon>
        <taxon>Bacillati</taxon>
        <taxon>Actinomycetota</taxon>
        <taxon>Actinomycetes</taxon>
        <taxon>Micrococcales</taxon>
        <taxon>Microbacteriaceae</taxon>
        <taxon>Salinibacterium</taxon>
    </lineage>
</organism>
<dbReference type="PROSITE" id="PS50893">
    <property type="entry name" value="ABC_TRANSPORTER_2"/>
    <property type="match status" value="2"/>
</dbReference>
<evidence type="ECO:0000313" key="5">
    <source>
        <dbReference type="EMBL" id="SOE53541.1"/>
    </source>
</evidence>
<dbReference type="RefSeq" id="WP_097059681.1">
    <property type="nucleotide sequence ID" value="NZ_BMLC01000002.1"/>
</dbReference>
<dbReference type="FunFam" id="3.40.50.300:FF:000011">
    <property type="entry name" value="Putative ABC transporter ATP-binding component"/>
    <property type="match status" value="1"/>
</dbReference>
<dbReference type="InterPro" id="IPR050611">
    <property type="entry name" value="ABCF"/>
</dbReference>
<dbReference type="InterPro" id="IPR003593">
    <property type="entry name" value="AAA+_ATPase"/>
</dbReference>
<dbReference type="SMART" id="SM00382">
    <property type="entry name" value="AAA"/>
    <property type="match status" value="2"/>
</dbReference>
<gene>
    <name evidence="5" type="ORF">SAMN06296378_0569</name>
</gene>
<name>A0A2C8YSG8_9MICO</name>
<dbReference type="AlphaFoldDB" id="A0A2C8YSG8"/>
<dbReference type="PANTHER" id="PTHR19211:SF14">
    <property type="entry name" value="ATP-BINDING CASSETTE SUB-FAMILY F MEMBER 1"/>
    <property type="match status" value="1"/>
</dbReference>
<keyword evidence="3 5" id="KW-0067">ATP-binding</keyword>
<dbReference type="InterPro" id="IPR003439">
    <property type="entry name" value="ABC_transporter-like_ATP-bd"/>
</dbReference>
<dbReference type="OrthoDB" id="3239744at2"/>
<dbReference type="Gene3D" id="3.40.50.300">
    <property type="entry name" value="P-loop containing nucleotide triphosphate hydrolases"/>
    <property type="match status" value="2"/>
</dbReference>
<evidence type="ECO:0000256" key="2">
    <source>
        <dbReference type="ARBA" id="ARBA00022741"/>
    </source>
</evidence>
<dbReference type="InterPro" id="IPR017871">
    <property type="entry name" value="ABC_transporter-like_CS"/>
</dbReference>
<accession>A0A2C8YSG8</accession>
<protein>
    <submittedName>
        <fullName evidence="5">Macrolide transport system ATP-binding/permease protein</fullName>
    </submittedName>
</protein>
<evidence type="ECO:0000256" key="3">
    <source>
        <dbReference type="ARBA" id="ARBA00022840"/>
    </source>
</evidence>
<dbReference type="InterPro" id="IPR027417">
    <property type="entry name" value="P-loop_NTPase"/>
</dbReference>
<keyword evidence="1" id="KW-0677">Repeat</keyword>
<sequence>MLSKTVIALRARELSHAYGDHTVLSDISLTASAGQRIGLLGENGAGKSTLLRILAGVERADRGSLVRPRRTGLLEQEVRIDPAKPLSAIIEAGISYYRGIETRLQDAAAAMTTDPTAGARYTETLELADAADIWAIDRRRDELLTGLGVAGIPLDTPIGDVSGGQRSRFALAALLLGKPTAVLLDEPTNHLDDASVTFLEQILLEWKGVVIFACHDRAFLDEVATDLIDIDSSSKGATRFGGNSRGGTFTAYLAQKAADRRRWEAQFSSDEAELTALEEVVAVSGMAVSHNRGARDNDKFISKFKGGKVEKQIAHRVRDARGRIHDLEESRVEQPPELLTFAGIPVDSLSPDDTEPLLELHDIRVGTRLAIDSLSIHPQERLLVLGPNGAGKSTLLGVLAGRIKADSGSLSRREGTRFALLEQDVRWSDPRVTPRALYTRYLGDERAESTPLSALGLLSERELDRPVGVLSIGQQRRTALALIIARPPHLLLLDEPTNHLSLTLATELEDALGTYPGAVVVASHDRWLRRRWSAPVLHVRAPG</sequence>
<feature type="domain" description="ABC transporter" evidence="4">
    <location>
        <begin position="9"/>
        <end position="257"/>
    </location>
</feature>
<dbReference type="PROSITE" id="PS00211">
    <property type="entry name" value="ABC_TRANSPORTER_1"/>
    <property type="match status" value="1"/>
</dbReference>
<dbReference type="Pfam" id="PF00005">
    <property type="entry name" value="ABC_tran"/>
    <property type="match status" value="2"/>
</dbReference>
<dbReference type="GO" id="GO:0005524">
    <property type="term" value="F:ATP binding"/>
    <property type="evidence" value="ECO:0007669"/>
    <property type="project" value="UniProtKB-KW"/>
</dbReference>
<keyword evidence="2" id="KW-0547">Nucleotide-binding</keyword>
<proteinExistence type="predicted"/>
<dbReference type="Proteomes" id="UP000219440">
    <property type="component" value="Unassembled WGS sequence"/>
</dbReference>